<keyword evidence="3" id="KW-0805">Transcription regulation</keyword>
<dbReference type="InterPro" id="IPR021858">
    <property type="entry name" value="Fun_TF"/>
</dbReference>
<organism evidence="8 9">
    <name type="scientific">Zasmidium cellare</name>
    <name type="common">Wine cellar mold</name>
    <name type="synonym">Racodium cellare</name>
    <dbReference type="NCBI Taxonomy" id="395010"/>
    <lineage>
        <taxon>Eukaryota</taxon>
        <taxon>Fungi</taxon>
        <taxon>Dikarya</taxon>
        <taxon>Ascomycota</taxon>
        <taxon>Pezizomycotina</taxon>
        <taxon>Dothideomycetes</taxon>
        <taxon>Dothideomycetidae</taxon>
        <taxon>Mycosphaerellales</taxon>
        <taxon>Mycosphaerellaceae</taxon>
        <taxon>Zasmidium</taxon>
    </lineage>
</organism>
<evidence type="ECO:0000256" key="5">
    <source>
        <dbReference type="ARBA" id="ARBA00023163"/>
    </source>
</evidence>
<dbReference type="EMBL" id="JAXOVC010000004">
    <property type="protein sequence ID" value="KAK4503256.1"/>
    <property type="molecule type" value="Genomic_DNA"/>
</dbReference>
<evidence type="ECO:0000256" key="6">
    <source>
        <dbReference type="ARBA" id="ARBA00023242"/>
    </source>
</evidence>
<feature type="region of interest" description="Disordered" evidence="7">
    <location>
        <begin position="13"/>
        <end position="46"/>
    </location>
</feature>
<evidence type="ECO:0000256" key="2">
    <source>
        <dbReference type="ARBA" id="ARBA00022833"/>
    </source>
</evidence>
<keyword evidence="4" id="KW-0238">DNA-binding</keyword>
<evidence type="ECO:0000256" key="3">
    <source>
        <dbReference type="ARBA" id="ARBA00023015"/>
    </source>
</evidence>
<keyword evidence="9" id="KW-1185">Reference proteome</keyword>
<evidence type="ECO:0000313" key="8">
    <source>
        <dbReference type="EMBL" id="KAK4503256.1"/>
    </source>
</evidence>
<dbReference type="InterPro" id="IPR052360">
    <property type="entry name" value="Transcr_Regulatory_Proteins"/>
</dbReference>
<keyword evidence="6" id="KW-0539">Nucleus</keyword>
<keyword evidence="5" id="KW-0804">Transcription</keyword>
<dbReference type="PANTHER" id="PTHR36206:SF13">
    <property type="entry name" value="TRANSCRIPTIONAL REGULATORY PROTEIN MOC3"/>
    <property type="match status" value="1"/>
</dbReference>
<reference evidence="8 9" key="1">
    <citation type="journal article" date="2023" name="G3 (Bethesda)">
        <title>A chromosome-level genome assembly of Zasmidium syzygii isolated from banana leaves.</title>
        <authorList>
            <person name="van Westerhoven A.C."/>
            <person name="Mehrabi R."/>
            <person name="Talebi R."/>
            <person name="Steentjes M.B.F."/>
            <person name="Corcolon B."/>
            <person name="Chong P.A."/>
            <person name="Kema G.H.J."/>
            <person name="Seidl M.F."/>
        </authorList>
    </citation>
    <scope>NUCLEOTIDE SEQUENCE [LARGE SCALE GENOMIC DNA]</scope>
    <source>
        <strain evidence="8 9">P124</strain>
    </source>
</reference>
<keyword evidence="2" id="KW-0862">Zinc</keyword>
<evidence type="ECO:0000256" key="4">
    <source>
        <dbReference type="ARBA" id="ARBA00023125"/>
    </source>
</evidence>
<comment type="caution">
    <text evidence="8">The sequence shown here is derived from an EMBL/GenBank/DDBJ whole genome shotgun (WGS) entry which is preliminary data.</text>
</comment>
<dbReference type="Proteomes" id="UP001305779">
    <property type="component" value="Unassembled WGS sequence"/>
</dbReference>
<sequence>MATQQFLFLECEGSSGHSGRSSKQLKNRHAQLANQSKGSKGVNQAGPLSAPLPIQIKFRASEQVNEPETYFGRCARCRKRRKCEDGSARLMAQETTALNDSGNRSLSAWAYQTPSPVPCVSYDISCGMQDGPAERKAMHYFVNFASLDLSGYLPGRFWDGFVLQGSQSEPMVRQAVLAVSSAHLDHCHEGAMSATTLASYQTSVNKLRVYMSRTPHPSPELVLICCILLFTFDRLRGDHAAAAVHLQSAMAILSNAATKRRASQGRATEIHQDRINDLTNILLQMDIEDTMPALDRGPLLDIGIDAPTFFAQDPPPMKFFTPHDFMNSWMRICHAVWAFIGKNASYRHAEQIPTSVWNQRSNLQRWVKAWRVAHKEYMHFVGTPNVAELPTTPPAPALDRYIIDSINALIIESHYFVIKSVLAESLPDPSSLRPWDVIAEKMLQCGEKALALRQAYRNMHSLPTRKTFSTHVGIAESLLCLSHRTTSPDVRSRAQMLIRGFRDISGDLTGVTAFFAGYGAPPSDLVLIYEKPGH</sequence>
<gene>
    <name evidence="8" type="ORF">PRZ48_006684</name>
</gene>
<dbReference type="PANTHER" id="PTHR36206">
    <property type="entry name" value="ASPERCRYPTIN BIOSYNTHESIS CLUSTER-SPECIFIC TRANSCRIPTION REGULATOR ATNN-RELATED"/>
    <property type="match status" value="1"/>
</dbReference>
<keyword evidence="1" id="KW-0479">Metal-binding</keyword>
<evidence type="ECO:0000256" key="1">
    <source>
        <dbReference type="ARBA" id="ARBA00022723"/>
    </source>
</evidence>
<name>A0ABR0EQ47_ZASCE</name>
<evidence type="ECO:0000313" key="9">
    <source>
        <dbReference type="Proteomes" id="UP001305779"/>
    </source>
</evidence>
<feature type="compositionally biased region" description="Polar residues" evidence="7">
    <location>
        <begin position="32"/>
        <end position="42"/>
    </location>
</feature>
<accession>A0ABR0EQ47</accession>
<evidence type="ECO:0000256" key="7">
    <source>
        <dbReference type="SAM" id="MobiDB-lite"/>
    </source>
</evidence>
<protein>
    <submittedName>
        <fullName evidence="8">Uncharacterized protein</fullName>
    </submittedName>
</protein>
<dbReference type="Pfam" id="PF11951">
    <property type="entry name" value="Fungal_trans_2"/>
    <property type="match status" value="1"/>
</dbReference>
<proteinExistence type="predicted"/>